<dbReference type="AlphaFoldDB" id="A0A8J2WMS1"/>
<reference evidence="1" key="1">
    <citation type="submission" date="2021-11" db="EMBL/GenBank/DDBJ databases">
        <authorList>
            <person name="Schell T."/>
        </authorList>
    </citation>
    <scope>NUCLEOTIDE SEQUENCE</scope>
    <source>
        <strain evidence="1">M5</strain>
    </source>
</reference>
<dbReference type="InterPro" id="IPR024857">
    <property type="entry name" value="Cappuccino"/>
</dbReference>
<dbReference type="GO" id="GO:0031083">
    <property type="term" value="C:BLOC-1 complex"/>
    <property type="evidence" value="ECO:0007669"/>
    <property type="project" value="TreeGrafter"/>
</dbReference>
<evidence type="ECO:0000313" key="2">
    <source>
        <dbReference type="Proteomes" id="UP000789390"/>
    </source>
</evidence>
<comment type="caution">
    <text evidence="1">The sequence shown here is derived from an EMBL/GenBank/DDBJ whole genome shotgun (WGS) entry which is preliminary data.</text>
</comment>
<dbReference type="PANTHER" id="PTHR16230:SF3">
    <property type="entry name" value="BIOGENESIS OF LYSOSOMAL ORGANELLES COMPLEX-1, SUBUNIT 4, CAPPUCCINO"/>
    <property type="match status" value="1"/>
</dbReference>
<accession>A0A8J2WMS1</accession>
<evidence type="ECO:0008006" key="3">
    <source>
        <dbReference type="Google" id="ProtNLM"/>
    </source>
</evidence>
<evidence type="ECO:0000313" key="1">
    <source>
        <dbReference type="EMBL" id="CAH0108998.1"/>
    </source>
</evidence>
<keyword evidence="2" id="KW-1185">Reference proteome</keyword>
<dbReference type="PANTHER" id="PTHR16230">
    <property type="entry name" value="CAPPUCCINO"/>
    <property type="match status" value="1"/>
</dbReference>
<name>A0A8J2WMS1_9CRUS</name>
<organism evidence="1 2">
    <name type="scientific">Daphnia galeata</name>
    <dbReference type="NCBI Taxonomy" id="27404"/>
    <lineage>
        <taxon>Eukaryota</taxon>
        <taxon>Metazoa</taxon>
        <taxon>Ecdysozoa</taxon>
        <taxon>Arthropoda</taxon>
        <taxon>Crustacea</taxon>
        <taxon>Branchiopoda</taxon>
        <taxon>Diplostraca</taxon>
        <taxon>Cladocera</taxon>
        <taxon>Anomopoda</taxon>
        <taxon>Daphniidae</taxon>
        <taxon>Daphnia</taxon>
    </lineage>
</organism>
<proteinExistence type="predicted"/>
<sequence>MQTNKDTRKEDLLKDLASDYANYLVVDSNDEWSKLQTVIQNLSSNVEEFSSLLESINVDTSLCVESLLPHIVAHFNQVKNTFGQIDKLESAVRKVEKSVSAMETELNTAEAYLESESVFKTVFKPFLKPSNPTSPVPPVYKPVDIFKAESLWEEKDFTQQE</sequence>
<dbReference type="EMBL" id="CAKKLH010000290">
    <property type="protein sequence ID" value="CAH0108998.1"/>
    <property type="molecule type" value="Genomic_DNA"/>
</dbReference>
<dbReference type="Proteomes" id="UP000789390">
    <property type="component" value="Unassembled WGS sequence"/>
</dbReference>
<dbReference type="OrthoDB" id="2372305at2759"/>
<protein>
    <recommendedName>
        <fullName evidence="3">Biogenesis of lysosome-related organelles complex 1 subunit 4</fullName>
    </recommendedName>
</protein>
<gene>
    <name evidence="1" type="ORF">DGAL_LOCUS12458</name>
</gene>